<protein>
    <submittedName>
        <fullName evidence="2">Uncharacterized protein</fullName>
    </submittedName>
</protein>
<proteinExistence type="predicted"/>
<gene>
    <name evidence="2" type="ORF">DSM101010T_07330</name>
</gene>
<dbReference type="EMBL" id="BLVO01000005">
    <property type="protein sequence ID" value="GFM32368.1"/>
    <property type="molecule type" value="Genomic_DNA"/>
</dbReference>
<dbReference type="AlphaFoldDB" id="A0A7J0BFQ6"/>
<dbReference type="InterPro" id="IPR038590">
    <property type="entry name" value="YaeQ_sf"/>
</dbReference>
<sequence>MKYTLNITRKLLAPDAPDALEMRTKLVLRAAPGEVTWHIALKVLGYLLFMEYEPRIEEGIGWHYKPDLVSLDAEGRLRLWIDCGNIAVRKIDRVAQKVGAHVPFIILRRTQRDALLLAQSLGRMRFPERVHILSFDKGFVDALAGALDATNHIRAAIGPHPEMLSGIGLGAQPDEHMHHKAGHKQKPPAVHTAGATGTSRTLRASRPDTTDSPGRTGTTSTTDMTDMTGITGAMHPAVSQLRHITLHLENRKGDNALASAITLQQP</sequence>
<evidence type="ECO:0000313" key="2">
    <source>
        <dbReference type="EMBL" id="GFM32368.1"/>
    </source>
</evidence>
<accession>A0A7J0BFQ6</accession>
<organism evidence="2 3">
    <name type="scientific">Desulfovibrio subterraneus</name>
    <dbReference type="NCBI Taxonomy" id="2718620"/>
    <lineage>
        <taxon>Bacteria</taxon>
        <taxon>Pseudomonadati</taxon>
        <taxon>Thermodesulfobacteriota</taxon>
        <taxon>Desulfovibrionia</taxon>
        <taxon>Desulfovibrionales</taxon>
        <taxon>Desulfovibrionaceae</taxon>
        <taxon>Desulfovibrio</taxon>
    </lineage>
</organism>
<evidence type="ECO:0000256" key="1">
    <source>
        <dbReference type="SAM" id="MobiDB-lite"/>
    </source>
</evidence>
<evidence type="ECO:0000313" key="3">
    <source>
        <dbReference type="Proteomes" id="UP000503840"/>
    </source>
</evidence>
<name>A0A7J0BFQ6_9BACT</name>
<dbReference type="SUPFAM" id="SSF52980">
    <property type="entry name" value="Restriction endonuclease-like"/>
    <property type="match status" value="1"/>
</dbReference>
<feature type="compositionally biased region" description="Low complexity" evidence="1">
    <location>
        <begin position="210"/>
        <end position="227"/>
    </location>
</feature>
<reference evidence="2 3" key="1">
    <citation type="submission" date="2020-05" db="EMBL/GenBank/DDBJ databases">
        <title>Draft genome sequence of Desulfovibrio sp. strain HN2T.</title>
        <authorList>
            <person name="Ueno A."/>
            <person name="Tamazawa S."/>
            <person name="Tamamura S."/>
            <person name="Murakami T."/>
            <person name="Kiyama T."/>
            <person name="Inomata H."/>
            <person name="Amano Y."/>
            <person name="Miyakawa K."/>
            <person name="Tamaki H."/>
            <person name="Naganuma T."/>
            <person name="Kaneko K."/>
        </authorList>
    </citation>
    <scope>NUCLEOTIDE SEQUENCE [LARGE SCALE GENOMIC DNA]</scope>
    <source>
        <strain evidence="2 3">HN2</strain>
    </source>
</reference>
<comment type="caution">
    <text evidence="2">The sequence shown here is derived from an EMBL/GenBank/DDBJ whole genome shotgun (WGS) entry which is preliminary data.</text>
</comment>
<dbReference type="InterPro" id="IPR011335">
    <property type="entry name" value="Restrct_endonuc-II-like"/>
</dbReference>
<feature type="region of interest" description="Disordered" evidence="1">
    <location>
        <begin position="173"/>
        <end position="227"/>
    </location>
</feature>
<dbReference type="Gene3D" id="3.10.640.10">
    <property type="entry name" value="Restriction endonuclease-like alpha-beta roll domain"/>
    <property type="match status" value="1"/>
</dbReference>
<dbReference type="RefSeq" id="WP_174404074.1">
    <property type="nucleotide sequence ID" value="NZ_BLVO01000005.1"/>
</dbReference>
<dbReference type="Proteomes" id="UP000503840">
    <property type="component" value="Unassembled WGS sequence"/>
</dbReference>
<keyword evidence="3" id="KW-1185">Reference proteome</keyword>
<dbReference type="Pfam" id="PF07152">
    <property type="entry name" value="YaeQ"/>
    <property type="match status" value="1"/>
</dbReference>
<dbReference type="InterPro" id="IPR009822">
    <property type="entry name" value="YaeQ"/>
</dbReference>